<dbReference type="Pfam" id="PF08279">
    <property type="entry name" value="HTH_11"/>
    <property type="match status" value="1"/>
</dbReference>
<name>A0A1K2HNZ5_9NEIS</name>
<dbReference type="GO" id="GO:0003677">
    <property type="term" value="F:DNA binding"/>
    <property type="evidence" value="ECO:0007669"/>
    <property type="project" value="UniProtKB-KW"/>
</dbReference>
<reference evidence="4 5" key="1">
    <citation type="submission" date="2016-11" db="EMBL/GenBank/DDBJ databases">
        <authorList>
            <person name="Jaros S."/>
            <person name="Januszkiewicz K."/>
            <person name="Wedrychowicz H."/>
        </authorList>
    </citation>
    <scope>NUCLEOTIDE SEQUENCE [LARGE SCALE GENOMIC DNA]</scope>
    <source>
        <strain evidence="4 5">DSM 18899</strain>
    </source>
</reference>
<gene>
    <name evidence="4" type="ORF">SAMN02745887_03041</name>
</gene>
<feature type="domain" description="HTH deoR-type" evidence="3">
    <location>
        <begin position="3"/>
        <end position="58"/>
    </location>
</feature>
<evidence type="ECO:0000256" key="1">
    <source>
        <dbReference type="ARBA" id="ARBA00023015"/>
    </source>
</evidence>
<accession>A0A1K2HNZ5</accession>
<dbReference type="Pfam" id="PF13280">
    <property type="entry name" value="WYL"/>
    <property type="match status" value="1"/>
</dbReference>
<proteinExistence type="predicted"/>
<evidence type="ECO:0000313" key="5">
    <source>
        <dbReference type="Proteomes" id="UP000186513"/>
    </source>
</evidence>
<protein>
    <submittedName>
        <fullName evidence="4">Predicted DNA-binding transcriptional regulator YafY, contains an HTH and WYL domains</fullName>
    </submittedName>
</protein>
<dbReference type="PANTHER" id="PTHR34580:SF3">
    <property type="entry name" value="PROTEIN PAFB"/>
    <property type="match status" value="1"/>
</dbReference>
<dbReference type="PROSITE" id="PS52050">
    <property type="entry name" value="WYL"/>
    <property type="match status" value="1"/>
</dbReference>
<organism evidence="4 5">
    <name type="scientific">Chitinimonas taiwanensis DSM 18899</name>
    <dbReference type="NCBI Taxonomy" id="1121279"/>
    <lineage>
        <taxon>Bacteria</taxon>
        <taxon>Pseudomonadati</taxon>
        <taxon>Pseudomonadota</taxon>
        <taxon>Betaproteobacteria</taxon>
        <taxon>Neisseriales</taxon>
        <taxon>Chitinibacteraceae</taxon>
        <taxon>Chitinimonas</taxon>
    </lineage>
</organism>
<keyword evidence="5" id="KW-1185">Reference proteome</keyword>
<dbReference type="RefSeq" id="WP_072429523.1">
    <property type="nucleotide sequence ID" value="NZ_FPKR01000012.1"/>
</dbReference>
<dbReference type="InterPro" id="IPR001034">
    <property type="entry name" value="DeoR_HTH"/>
</dbReference>
<keyword evidence="4" id="KW-0238">DNA-binding</keyword>
<dbReference type="InterPro" id="IPR036390">
    <property type="entry name" value="WH_DNA-bd_sf"/>
</dbReference>
<evidence type="ECO:0000259" key="3">
    <source>
        <dbReference type="PROSITE" id="PS51000"/>
    </source>
</evidence>
<keyword evidence="2" id="KW-0804">Transcription</keyword>
<dbReference type="Proteomes" id="UP000186513">
    <property type="component" value="Unassembled WGS sequence"/>
</dbReference>
<dbReference type="InterPro" id="IPR036388">
    <property type="entry name" value="WH-like_DNA-bd_sf"/>
</dbReference>
<dbReference type="PROSITE" id="PS51000">
    <property type="entry name" value="HTH_DEOR_2"/>
    <property type="match status" value="1"/>
</dbReference>
<dbReference type="InterPro" id="IPR013196">
    <property type="entry name" value="HTH_11"/>
</dbReference>
<dbReference type="STRING" id="1121279.SAMN02745887_03041"/>
<dbReference type="EMBL" id="FPKR01000012">
    <property type="protein sequence ID" value="SFZ78516.1"/>
    <property type="molecule type" value="Genomic_DNA"/>
</dbReference>
<dbReference type="PANTHER" id="PTHR34580">
    <property type="match status" value="1"/>
</dbReference>
<evidence type="ECO:0000256" key="2">
    <source>
        <dbReference type="ARBA" id="ARBA00023163"/>
    </source>
</evidence>
<keyword evidence="1" id="KW-0805">Transcription regulation</keyword>
<dbReference type="InterPro" id="IPR051534">
    <property type="entry name" value="CBASS_pafABC_assoc_protein"/>
</dbReference>
<dbReference type="GO" id="GO:0003700">
    <property type="term" value="F:DNA-binding transcription factor activity"/>
    <property type="evidence" value="ECO:0007669"/>
    <property type="project" value="InterPro"/>
</dbReference>
<evidence type="ECO:0000313" key="4">
    <source>
        <dbReference type="EMBL" id="SFZ78516.1"/>
    </source>
</evidence>
<dbReference type="InterPro" id="IPR026881">
    <property type="entry name" value="WYL_dom"/>
</dbReference>
<sequence length="227" mass="25996">MRRADRLFQIVQFLRGRRLTTARWLAERLEVSERTIYRDVRDLCLSGVPIEGEAGVGYVLRHKLDLPPLMFDREELAALRLGAEMVAAWSDPQLARAAESALAKIRSVLPAEIQRGMTPLHAPAFPGQHEAAFAPLRGAIDKRQVVRLYYRKPDGQADQRDVWPLGLFFWGKVWTLIAWCELRNAHRQFRLDRIETIDVLLQTFTPSREQTLQAALRAYGAPRDALD</sequence>
<dbReference type="AlphaFoldDB" id="A0A1K2HNZ5"/>
<dbReference type="SUPFAM" id="SSF46785">
    <property type="entry name" value="Winged helix' DNA-binding domain"/>
    <property type="match status" value="1"/>
</dbReference>
<dbReference type="Gene3D" id="1.10.10.10">
    <property type="entry name" value="Winged helix-like DNA-binding domain superfamily/Winged helix DNA-binding domain"/>
    <property type="match status" value="1"/>
</dbReference>